<evidence type="ECO:0000313" key="2">
    <source>
        <dbReference type="Proteomes" id="UP000076871"/>
    </source>
</evidence>
<protein>
    <submittedName>
        <fullName evidence="1">Uncharacterized protein</fullName>
    </submittedName>
</protein>
<name>A0A165HRZ2_9APHY</name>
<keyword evidence="2" id="KW-1185">Reference proteome</keyword>
<dbReference type="STRING" id="1314785.A0A165HRZ2"/>
<dbReference type="SUPFAM" id="SSF50630">
    <property type="entry name" value="Acid proteases"/>
    <property type="match status" value="1"/>
</dbReference>
<evidence type="ECO:0000313" key="1">
    <source>
        <dbReference type="EMBL" id="KZT12104.1"/>
    </source>
</evidence>
<accession>A0A165HRZ2</accession>
<dbReference type="OrthoDB" id="5596707at2759"/>
<reference evidence="1 2" key="1">
    <citation type="journal article" date="2016" name="Mol. Biol. Evol.">
        <title>Comparative Genomics of Early-Diverging Mushroom-Forming Fungi Provides Insights into the Origins of Lignocellulose Decay Capabilities.</title>
        <authorList>
            <person name="Nagy L.G."/>
            <person name="Riley R."/>
            <person name="Tritt A."/>
            <person name="Adam C."/>
            <person name="Daum C."/>
            <person name="Floudas D."/>
            <person name="Sun H."/>
            <person name="Yadav J.S."/>
            <person name="Pangilinan J."/>
            <person name="Larsson K.H."/>
            <person name="Matsuura K."/>
            <person name="Barry K."/>
            <person name="Labutti K."/>
            <person name="Kuo R."/>
            <person name="Ohm R.A."/>
            <person name="Bhattacharya S.S."/>
            <person name="Shirouzu T."/>
            <person name="Yoshinaga Y."/>
            <person name="Martin F.M."/>
            <person name="Grigoriev I.V."/>
            <person name="Hibbett D.S."/>
        </authorList>
    </citation>
    <scope>NUCLEOTIDE SEQUENCE [LARGE SCALE GENOMIC DNA]</scope>
    <source>
        <strain evidence="1 2">93-53</strain>
    </source>
</reference>
<dbReference type="GeneID" id="63820721"/>
<dbReference type="EMBL" id="KV427606">
    <property type="protein sequence ID" value="KZT12104.1"/>
    <property type="molecule type" value="Genomic_DNA"/>
</dbReference>
<sequence>MKGSLSLWVVEPIIENMLQCKCILDQGVQICVMWKDVWEDLGAPLNLDRVILLETVNTLVIKMVRKLLCVWLHFRSVVIAVQVQVVHHAPFKIFLGGRSLLQQLARLETLPPESSRSHSQIHTRGSGS</sequence>
<organism evidence="1 2">
    <name type="scientific">Laetiporus sulphureus 93-53</name>
    <dbReference type="NCBI Taxonomy" id="1314785"/>
    <lineage>
        <taxon>Eukaryota</taxon>
        <taxon>Fungi</taxon>
        <taxon>Dikarya</taxon>
        <taxon>Basidiomycota</taxon>
        <taxon>Agaricomycotina</taxon>
        <taxon>Agaricomycetes</taxon>
        <taxon>Polyporales</taxon>
        <taxon>Laetiporus</taxon>
    </lineage>
</organism>
<dbReference type="InParanoid" id="A0A165HRZ2"/>
<dbReference type="RefSeq" id="XP_040769752.1">
    <property type="nucleotide sequence ID" value="XM_040903691.1"/>
</dbReference>
<dbReference type="Proteomes" id="UP000076871">
    <property type="component" value="Unassembled WGS sequence"/>
</dbReference>
<dbReference type="AlphaFoldDB" id="A0A165HRZ2"/>
<dbReference type="InterPro" id="IPR021109">
    <property type="entry name" value="Peptidase_aspartic_dom_sf"/>
</dbReference>
<gene>
    <name evidence="1" type="ORF">LAESUDRAFT_641762</name>
</gene>
<proteinExistence type="predicted"/>